<dbReference type="Gene3D" id="3.30.565.10">
    <property type="entry name" value="Histidine kinase-like ATPase, C-terminal domain"/>
    <property type="match status" value="1"/>
</dbReference>
<comment type="catalytic activity">
    <reaction evidence="1">
        <text>ATP + protein L-histidine = ADP + protein N-phospho-L-histidine.</text>
        <dbReference type="EC" id="2.7.13.3"/>
    </reaction>
</comment>
<dbReference type="Gene3D" id="2.60.40.10">
    <property type="entry name" value="Immunoglobulins"/>
    <property type="match status" value="1"/>
</dbReference>
<dbReference type="Gene3D" id="1.10.10.60">
    <property type="entry name" value="Homeodomain-like"/>
    <property type="match status" value="1"/>
</dbReference>
<comment type="caution">
    <text evidence="12">The sequence shown here is derived from an EMBL/GenBank/DDBJ whole genome shotgun (WGS) entry which is preliminary data.</text>
</comment>
<keyword evidence="3 6" id="KW-0597">Phosphoprotein</keyword>
<dbReference type="InterPro" id="IPR009057">
    <property type="entry name" value="Homeodomain-like_sf"/>
</dbReference>
<dbReference type="InterPro" id="IPR036890">
    <property type="entry name" value="HATPase_C_sf"/>
</dbReference>
<feature type="chain" id="PRO_5045249204" description="histidine kinase" evidence="8">
    <location>
        <begin position="22"/>
        <end position="1358"/>
    </location>
</feature>
<evidence type="ECO:0000256" key="7">
    <source>
        <dbReference type="SAM" id="Phobius"/>
    </source>
</evidence>
<dbReference type="SUPFAM" id="SSF63829">
    <property type="entry name" value="Calcium-dependent phosphotriesterase"/>
    <property type="match status" value="1"/>
</dbReference>
<dbReference type="InterPro" id="IPR036097">
    <property type="entry name" value="HisK_dim/P_sf"/>
</dbReference>
<evidence type="ECO:0000259" key="9">
    <source>
        <dbReference type="PROSITE" id="PS01124"/>
    </source>
</evidence>
<evidence type="ECO:0000256" key="5">
    <source>
        <dbReference type="ARBA" id="ARBA00023163"/>
    </source>
</evidence>
<dbReference type="GO" id="GO:0005524">
    <property type="term" value="F:ATP binding"/>
    <property type="evidence" value="ECO:0007669"/>
    <property type="project" value="UniProtKB-KW"/>
</dbReference>
<dbReference type="InterPro" id="IPR018060">
    <property type="entry name" value="HTH_AraC"/>
</dbReference>
<dbReference type="InterPro" id="IPR003661">
    <property type="entry name" value="HisK_dim/P_dom"/>
</dbReference>
<dbReference type="InterPro" id="IPR001789">
    <property type="entry name" value="Sig_transdc_resp-reg_receiver"/>
</dbReference>
<dbReference type="SMART" id="SM00388">
    <property type="entry name" value="HisKA"/>
    <property type="match status" value="1"/>
</dbReference>
<dbReference type="InterPro" id="IPR005467">
    <property type="entry name" value="His_kinase_dom"/>
</dbReference>
<organism evidence="12 13">
    <name type="scientific">Reichenbachiella ulvae</name>
    <dbReference type="NCBI Taxonomy" id="2980104"/>
    <lineage>
        <taxon>Bacteria</taxon>
        <taxon>Pseudomonadati</taxon>
        <taxon>Bacteroidota</taxon>
        <taxon>Cytophagia</taxon>
        <taxon>Cytophagales</taxon>
        <taxon>Reichenbachiellaceae</taxon>
        <taxon>Reichenbachiella</taxon>
    </lineage>
</organism>
<keyword evidence="4" id="KW-0805">Transcription regulation</keyword>
<dbReference type="EC" id="2.7.13.3" evidence="2"/>
<reference evidence="12 13" key="1">
    <citation type="submission" date="2022-10" db="EMBL/GenBank/DDBJ databases">
        <title>Comparative genomics and taxonomic characterization of three novel marine species of genus Reichenbachiella exhibiting antioxidant and polysaccharide degradation activities.</title>
        <authorList>
            <person name="Muhammad N."/>
            <person name="Lee Y.-J."/>
            <person name="Ko J."/>
            <person name="Kim S.-G."/>
        </authorList>
    </citation>
    <scope>NUCLEOTIDE SEQUENCE [LARGE SCALE GENOMIC DNA]</scope>
    <source>
        <strain evidence="12 13">ABR2-5</strain>
    </source>
</reference>
<dbReference type="Pfam" id="PF00512">
    <property type="entry name" value="HisKA"/>
    <property type="match status" value="1"/>
</dbReference>
<keyword evidence="8" id="KW-0732">Signal</keyword>
<dbReference type="Pfam" id="PF12833">
    <property type="entry name" value="HTH_18"/>
    <property type="match status" value="1"/>
</dbReference>
<keyword evidence="12" id="KW-0067">ATP-binding</keyword>
<keyword evidence="12" id="KW-0547">Nucleotide-binding</keyword>
<feature type="modified residue" description="4-aspartylphosphate" evidence="6">
    <location>
        <position position="1144"/>
    </location>
</feature>
<dbReference type="Proteomes" id="UP001300692">
    <property type="component" value="Unassembled WGS sequence"/>
</dbReference>
<dbReference type="InterPro" id="IPR003594">
    <property type="entry name" value="HATPase_dom"/>
</dbReference>
<feature type="domain" description="Histidine kinase" evidence="10">
    <location>
        <begin position="840"/>
        <end position="1053"/>
    </location>
</feature>
<dbReference type="SUPFAM" id="SSF46689">
    <property type="entry name" value="Homeodomain-like"/>
    <property type="match status" value="1"/>
</dbReference>
<dbReference type="PROSITE" id="PS01124">
    <property type="entry name" value="HTH_ARAC_FAMILY_2"/>
    <property type="match status" value="1"/>
</dbReference>
<dbReference type="PANTHER" id="PTHR43547">
    <property type="entry name" value="TWO-COMPONENT HISTIDINE KINASE"/>
    <property type="match status" value="1"/>
</dbReference>
<dbReference type="SMART" id="SM00342">
    <property type="entry name" value="HTH_ARAC"/>
    <property type="match status" value="1"/>
</dbReference>
<dbReference type="CDD" id="cd00075">
    <property type="entry name" value="HATPase"/>
    <property type="match status" value="1"/>
</dbReference>
<evidence type="ECO:0000256" key="4">
    <source>
        <dbReference type="ARBA" id="ARBA00023015"/>
    </source>
</evidence>
<evidence type="ECO:0000256" key="6">
    <source>
        <dbReference type="PROSITE-ProRule" id="PRU00169"/>
    </source>
</evidence>
<dbReference type="Gene3D" id="3.40.50.2300">
    <property type="match status" value="1"/>
</dbReference>
<dbReference type="EMBL" id="JAOYOD010000001">
    <property type="protein sequence ID" value="MCV9387895.1"/>
    <property type="molecule type" value="Genomic_DNA"/>
</dbReference>
<dbReference type="Pfam" id="PF07495">
    <property type="entry name" value="Y_Y_Y"/>
    <property type="match status" value="1"/>
</dbReference>
<dbReference type="PANTHER" id="PTHR43547:SF2">
    <property type="entry name" value="HYBRID SIGNAL TRANSDUCTION HISTIDINE KINASE C"/>
    <property type="match status" value="1"/>
</dbReference>
<dbReference type="Pfam" id="PF07494">
    <property type="entry name" value="Reg_prop"/>
    <property type="match status" value="2"/>
</dbReference>
<name>A0ABT3CW12_9BACT</name>
<dbReference type="Gene3D" id="2.130.10.10">
    <property type="entry name" value="YVTN repeat-like/Quinoprotein amine dehydrogenase"/>
    <property type="match status" value="3"/>
</dbReference>
<dbReference type="PROSITE" id="PS50110">
    <property type="entry name" value="RESPONSE_REGULATORY"/>
    <property type="match status" value="1"/>
</dbReference>
<dbReference type="SUPFAM" id="SSF50998">
    <property type="entry name" value="Quinoprotein alcohol dehydrogenase-like"/>
    <property type="match status" value="1"/>
</dbReference>
<dbReference type="InterPro" id="IPR011110">
    <property type="entry name" value="Reg_prop"/>
</dbReference>
<dbReference type="PRINTS" id="PR00344">
    <property type="entry name" value="BCTRLSENSOR"/>
</dbReference>
<dbReference type="SUPFAM" id="SSF47384">
    <property type="entry name" value="Homodimeric domain of signal transducing histidine kinase"/>
    <property type="match status" value="1"/>
</dbReference>
<feature type="signal peptide" evidence="8">
    <location>
        <begin position="1"/>
        <end position="21"/>
    </location>
</feature>
<feature type="domain" description="Response regulatory" evidence="11">
    <location>
        <begin position="1096"/>
        <end position="1211"/>
    </location>
</feature>
<dbReference type="InterPro" id="IPR015943">
    <property type="entry name" value="WD40/YVTN_repeat-like_dom_sf"/>
</dbReference>
<dbReference type="CDD" id="cd00082">
    <property type="entry name" value="HisKA"/>
    <property type="match status" value="1"/>
</dbReference>
<gene>
    <name evidence="12" type="ORF">N7U62_14530</name>
</gene>
<keyword evidence="7" id="KW-1133">Transmembrane helix</keyword>
<dbReference type="Pfam" id="PF00072">
    <property type="entry name" value="Response_reg"/>
    <property type="match status" value="1"/>
</dbReference>
<dbReference type="InterPro" id="IPR004358">
    <property type="entry name" value="Sig_transdc_His_kin-like_C"/>
</dbReference>
<evidence type="ECO:0000256" key="3">
    <source>
        <dbReference type="ARBA" id="ARBA00022553"/>
    </source>
</evidence>
<dbReference type="PROSITE" id="PS50109">
    <property type="entry name" value="HIS_KIN"/>
    <property type="match status" value="1"/>
</dbReference>
<dbReference type="SUPFAM" id="SSF52172">
    <property type="entry name" value="CheY-like"/>
    <property type="match status" value="1"/>
</dbReference>
<evidence type="ECO:0000256" key="8">
    <source>
        <dbReference type="SAM" id="SignalP"/>
    </source>
</evidence>
<dbReference type="InterPro" id="IPR011047">
    <property type="entry name" value="Quinoprotein_ADH-like_sf"/>
</dbReference>
<dbReference type="RefSeq" id="WP_264138710.1">
    <property type="nucleotide sequence ID" value="NZ_JAOYOD010000001.1"/>
</dbReference>
<keyword evidence="5" id="KW-0804">Transcription</keyword>
<keyword evidence="7" id="KW-0472">Membrane</keyword>
<evidence type="ECO:0000256" key="2">
    <source>
        <dbReference type="ARBA" id="ARBA00012438"/>
    </source>
</evidence>
<protein>
    <recommendedName>
        <fullName evidence="2">histidine kinase</fullName>
        <ecNumber evidence="2">2.7.13.3</ecNumber>
    </recommendedName>
</protein>
<sequence length="1358" mass="154683">MMKWFSVLIVSFLLSQPFLLASTGEKEELFVQYKFHRLNEDQGLLNNVVIDIAQDTLGQIWVATERGLFRYQGSKFQVYLRDDSLDHSLPNNYVSDILVDNQNNIWIMTGSGVGKYDYVSDEIIRFKPDKVDGPVTSMVIDNRGNRYFGLYNGGIIRSNGDIEWLDLRDEVSGINFSNYPTLHMSILDAHLWAVVGNKGLVRKGLESGRLDYLPPEMFNEKSSINIYGMFADHRGVLWVLVEGGLYKIWEKEDTGAFVVEPVLQDILPKDDYLSLYEDGDKQIWTGTRQNGMFSFKNLEDLSKADVKHFGVSNNESGLSYRTISKIFQDDNQLFWLGTHNGGINVFDPRGEQVRHLTHKANMPSSLNFNNVWGISSSVSDDVMWVGTDGKGLNILNTKTEQIKLAEWKEIEDVAILCLKEDARKRLWVGTYQNGLFLVDLQTDQVTHFTAGGINGDLKVNDIRAIYESRDGSIFIGTNHGGAYHYNEDSKKLDWIRVTDGYDVRAITMVSGDMLWLGTYRGGLLSYHLPTGRLNEYPLSQGEIKGAVVIFDLVADQDTLWLGTREKGLVCFDMQSKEYKEGIPGLTNLAISALEMDSNGYLWMSSSIGVFAFDKTSGGIYTFDSNDGFQKGHFNYGSILYSNGFMAIGGINGLNLFYPNELTAEETTDRVVLNEFRVLDHKATPLNSEIFPKGKSIFLTDKVELSHSDNVFSIGFSIPGFNTKKQNEYTFKLEGFESEWQTTGYLNEVTYRNVPPGVYSFKVKRLRDENVSKELAIIIHPPIWRTWQAYLLYGIVFILLLWWYIRFNNSRLLLKQNLEFEQALREREHSSMQEKLRFYTNFSHELKTPLTLIQGPVNDLIKKETNEATLYYLHLIKKNTSILLKFIGRMLEFRKIEMNKTVLNVGYHDLNVLGQEEAESFTHLAKEKGVILGFYCEQDLYAWVDIEKIQIVLSNLLSNAIKFSPEGRVIKFGMFHKRDEVVVEVKDQAGGIDQKELEHIFSPFYQASNSIGSGGTGIGLALCKSFIELHHGEITVDSEQGQGTAFTVRLKKDKEHFKTSDYVRFIEVKNDEHDIEPEFEVLLEKGGVTGVNTSDKVILIVDDNVDITTYVQTLFEDKYRVIACDNARDAFDIAMESIPDLIISDLMMPDIDGMKFCHMIKENSATSHIPFIMLTAKNSNVSKIEGFESGADDYITKPFSSDLLKVRVNNLLSSRKLLQLKYTSHDLFDNSPNSSSKEMEFILNVESTIHSMMESAEFSVPDLCKELGMGQNSLYRKIKNLTGDTIQLFIRKIKIKRAAQLLVAEDMTVTEVAFAVDFSDLKYFRKCFKEQFGIAPSEYKNKFSKEMSKEDINRMLNSR</sequence>
<proteinExistence type="predicted"/>
<feature type="domain" description="HTH araC/xylS-type" evidence="9">
    <location>
        <begin position="1242"/>
        <end position="1341"/>
    </location>
</feature>
<accession>A0ABT3CW12</accession>
<dbReference type="InterPro" id="IPR011123">
    <property type="entry name" value="Y_Y_Y"/>
</dbReference>
<dbReference type="Pfam" id="PF02518">
    <property type="entry name" value="HATPase_c"/>
    <property type="match status" value="1"/>
</dbReference>
<dbReference type="SMART" id="SM00448">
    <property type="entry name" value="REC"/>
    <property type="match status" value="1"/>
</dbReference>
<dbReference type="CDD" id="cd17574">
    <property type="entry name" value="REC_OmpR"/>
    <property type="match status" value="1"/>
</dbReference>
<evidence type="ECO:0000259" key="11">
    <source>
        <dbReference type="PROSITE" id="PS50110"/>
    </source>
</evidence>
<evidence type="ECO:0000313" key="13">
    <source>
        <dbReference type="Proteomes" id="UP001300692"/>
    </source>
</evidence>
<evidence type="ECO:0000259" key="10">
    <source>
        <dbReference type="PROSITE" id="PS50109"/>
    </source>
</evidence>
<dbReference type="InterPro" id="IPR013783">
    <property type="entry name" value="Ig-like_fold"/>
</dbReference>
<dbReference type="SUPFAM" id="SSF55874">
    <property type="entry name" value="ATPase domain of HSP90 chaperone/DNA topoisomerase II/histidine kinase"/>
    <property type="match status" value="1"/>
</dbReference>
<feature type="transmembrane region" description="Helical" evidence="7">
    <location>
        <begin position="786"/>
        <end position="804"/>
    </location>
</feature>
<keyword evidence="7" id="KW-0812">Transmembrane</keyword>
<dbReference type="SMART" id="SM00387">
    <property type="entry name" value="HATPase_c"/>
    <property type="match status" value="1"/>
</dbReference>
<evidence type="ECO:0000256" key="1">
    <source>
        <dbReference type="ARBA" id="ARBA00000085"/>
    </source>
</evidence>
<evidence type="ECO:0000313" key="12">
    <source>
        <dbReference type="EMBL" id="MCV9387895.1"/>
    </source>
</evidence>
<dbReference type="Gene3D" id="1.10.287.130">
    <property type="match status" value="1"/>
</dbReference>
<dbReference type="InterPro" id="IPR011006">
    <property type="entry name" value="CheY-like_superfamily"/>
</dbReference>
<keyword evidence="13" id="KW-1185">Reference proteome</keyword>